<dbReference type="CDD" id="cd13131">
    <property type="entry name" value="MATE_NorM_like"/>
    <property type="match status" value="1"/>
</dbReference>
<evidence type="ECO:0000313" key="4">
    <source>
        <dbReference type="Proteomes" id="UP001142648"/>
    </source>
</evidence>
<feature type="transmembrane region" description="Helical" evidence="2">
    <location>
        <begin position="98"/>
        <end position="117"/>
    </location>
</feature>
<dbReference type="InterPro" id="IPR002528">
    <property type="entry name" value="MATE_fam"/>
</dbReference>
<feature type="transmembrane region" description="Helical" evidence="2">
    <location>
        <begin position="326"/>
        <end position="355"/>
    </location>
</feature>
<keyword evidence="1" id="KW-0813">Transport</keyword>
<feature type="transmembrane region" description="Helical" evidence="2">
    <location>
        <begin position="403"/>
        <end position="423"/>
    </location>
</feature>
<keyword evidence="2" id="KW-0472">Membrane</keyword>
<keyword evidence="2" id="KW-0812">Transmembrane</keyword>
<feature type="transmembrane region" description="Helical" evidence="2">
    <location>
        <begin position="248"/>
        <end position="273"/>
    </location>
</feature>
<reference evidence="3" key="1">
    <citation type="submission" date="2022-09" db="EMBL/GenBank/DDBJ databases">
        <title>The genome sequence of Tsuneonella sp. YG55.</title>
        <authorList>
            <person name="Liu Y."/>
        </authorList>
    </citation>
    <scope>NUCLEOTIDE SEQUENCE</scope>
    <source>
        <strain evidence="3">YG55</strain>
    </source>
</reference>
<feature type="transmembrane region" description="Helical" evidence="2">
    <location>
        <begin position="195"/>
        <end position="221"/>
    </location>
</feature>
<comment type="caution">
    <text evidence="3">The sequence shown here is derived from an EMBL/GenBank/DDBJ whole genome shotgun (WGS) entry which is preliminary data.</text>
</comment>
<protein>
    <submittedName>
        <fullName evidence="3">MATE family efflux transporter</fullName>
    </submittedName>
</protein>
<keyword evidence="2" id="KW-1133">Transmembrane helix</keyword>
<feature type="transmembrane region" description="Helical" evidence="2">
    <location>
        <begin position="169"/>
        <end position="189"/>
    </location>
</feature>
<dbReference type="GO" id="GO:0005886">
    <property type="term" value="C:plasma membrane"/>
    <property type="evidence" value="ECO:0007669"/>
    <property type="project" value="TreeGrafter"/>
</dbReference>
<dbReference type="InterPro" id="IPR050222">
    <property type="entry name" value="MATE_MdtK"/>
</dbReference>
<feature type="transmembrane region" description="Helical" evidence="2">
    <location>
        <begin position="60"/>
        <end position="86"/>
    </location>
</feature>
<organism evidence="3 4">
    <name type="scientific">Tsuneonella litorea</name>
    <dbReference type="NCBI Taxonomy" id="2976475"/>
    <lineage>
        <taxon>Bacteria</taxon>
        <taxon>Pseudomonadati</taxon>
        <taxon>Pseudomonadota</taxon>
        <taxon>Alphaproteobacteria</taxon>
        <taxon>Sphingomonadales</taxon>
        <taxon>Erythrobacteraceae</taxon>
        <taxon>Tsuneonella</taxon>
    </lineage>
</organism>
<feature type="transmembrane region" description="Helical" evidence="2">
    <location>
        <begin position="429"/>
        <end position="453"/>
    </location>
</feature>
<dbReference type="Proteomes" id="UP001142648">
    <property type="component" value="Unassembled WGS sequence"/>
</dbReference>
<dbReference type="PANTHER" id="PTHR43298:SF2">
    <property type="entry name" value="FMN_FAD EXPORTER YEEO-RELATED"/>
    <property type="match status" value="1"/>
</dbReference>
<name>A0A9X3ALX7_9SPHN</name>
<feature type="transmembrane region" description="Helical" evidence="2">
    <location>
        <begin position="137"/>
        <end position="157"/>
    </location>
</feature>
<dbReference type="RefSeq" id="WP_259960357.1">
    <property type="nucleotide sequence ID" value="NZ_JAOAMV010000001.1"/>
</dbReference>
<dbReference type="PANTHER" id="PTHR43298">
    <property type="entry name" value="MULTIDRUG RESISTANCE PROTEIN NORM-RELATED"/>
    <property type="match status" value="1"/>
</dbReference>
<dbReference type="GO" id="GO:0042910">
    <property type="term" value="F:xenobiotic transmembrane transporter activity"/>
    <property type="evidence" value="ECO:0007669"/>
    <property type="project" value="InterPro"/>
</dbReference>
<sequence>MSDAGIPDARAAWKREILATLSLAWPLAAANLLQMMVWAIDVMFIARLGTIPLAAASLSFALFGTLMWSLTGLTGIVSALIAAALGRGTGVVREVRRATRMALWLAVGSAALLAIAMHRGEAFMLMTGQDPEISARAGEFLAVLGWAAIPMLVCNVLRSFVSALDRPVIATMVVGLQVGFAALSNYALVFGHFGFPALGMIGSAIASSVTAWLGVLAYVALIQADRRLRAFHIFGRWWSPDWRYFRRLAVLGAPVTLTIIAEGGLFNSAAFMIGRIGADQLAAHTLALQLASFAFQVPFGISQAATIRVGYYYGAGDRDGIARAGWSAIVVGTGFMLTTATAMLVAPLTLLSLYIDPRAPQYAATVGYAVLYLRVAAAFQLFDGFQAVAAGSLRGLQDTRAPMWIALAGFWIPGLATMLWLGFRTPLGGLGVWIGLLVALVTVSAGLLGRWLLRERFGLMPAAERPPKILPATG</sequence>
<dbReference type="AlphaFoldDB" id="A0A9X3ALX7"/>
<keyword evidence="4" id="KW-1185">Reference proteome</keyword>
<evidence type="ECO:0000313" key="3">
    <source>
        <dbReference type="EMBL" id="MCT2557582.1"/>
    </source>
</evidence>
<evidence type="ECO:0000256" key="1">
    <source>
        <dbReference type="ARBA" id="ARBA00022448"/>
    </source>
</evidence>
<gene>
    <name evidence="3" type="ORF">N0B51_01165</name>
</gene>
<feature type="transmembrane region" description="Helical" evidence="2">
    <location>
        <begin position="293"/>
        <end position="314"/>
    </location>
</feature>
<dbReference type="EMBL" id="JAOAMV010000001">
    <property type="protein sequence ID" value="MCT2557582.1"/>
    <property type="molecule type" value="Genomic_DNA"/>
</dbReference>
<dbReference type="Pfam" id="PF01554">
    <property type="entry name" value="MatE"/>
    <property type="match status" value="2"/>
</dbReference>
<evidence type="ECO:0000256" key="2">
    <source>
        <dbReference type="SAM" id="Phobius"/>
    </source>
</evidence>
<dbReference type="NCBIfam" id="TIGR00797">
    <property type="entry name" value="matE"/>
    <property type="match status" value="1"/>
</dbReference>
<proteinExistence type="predicted"/>
<feature type="transmembrane region" description="Helical" evidence="2">
    <location>
        <begin position="17"/>
        <end position="40"/>
    </location>
</feature>
<accession>A0A9X3ALX7</accession>
<dbReference type="GO" id="GO:0015297">
    <property type="term" value="F:antiporter activity"/>
    <property type="evidence" value="ECO:0007669"/>
    <property type="project" value="InterPro"/>
</dbReference>